<dbReference type="Proteomes" id="UP000887572">
    <property type="component" value="Unplaced"/>
</dbReference>
<reference evidence="2" key="1">
    <citation type="submission" date="2022-11" db="UniProtKB">
        <authorList>
            <consortium name="WormBaseParasite"/>
        </authorList>
    </citation>
    <scope>IDENTIFICATION</scope>
</reference>
<keyword evidence="1" id="KW-1185">Reference proteome</keyword>
<dbReference type="WBParaSite" id="Gr19_v10_g16304.t1">
    <property type="protein sequence ID" value="Gr19_v10_g16304.t1"/>
    <property type="gene ID" value="Gr19_v10_g16304"/>
</dbReference>
<evidence type="ECO:0000313" key="1">
    <source>
        <dbReference type="Proteomes" id="UP000887572"/>
    </source>
</evidence>
<sequence length="261" mass="29246">MKQILYILLFSERPPNTSDEIGRTKCPGPGFKAPISVVVNLSRRPPPTTTPILPFYAPFPARPSLPSCFCFATTTSIPSPVVPLAAAMISPSAIQFPTNSRLSALFLAILGFAITVNSQILLSDSDDKRNAFGREFLSFGKRIPNSEESFRRDFMAFGKRSPNEEPFQRDFMAFGKRAAPSDHFQRDFMAFGKRGFHVIWEKKMTDVGEAKETADDSNQIKDFTMRTQWDQPETPVRCRGGRSLGNIARKRGFKGMATHRN</sequence>
<evidence type="ECO:0000313" key="2">
    <source>
        <dbReference type="WBParaSite" id="Gr19_v10_g16304.t1"/>
    </source>
</evidence>
<organism evidence="1 2">
    <name type="scientific">Globodera rostochiensis</name>
    <name type="common">Golden nematode worm</name>
    <name type="synonym">Heterodera rostochiensis</name>
    <dbReference type="NCBI Taxonomy" id="31243"/>
    <lineage>
        <taxon>Eukaryota</taxon>
        <taxon>Metazoa</taxon>
        <taxon>Ecdysozoa</taxon>
        <taxon>Nematoda</taxon>
        <taxon>Chromadorea</taxon>
        <taxon>Rhabditida</taxon>
        <taxon>Tylenchina</taxon>
        <taxon>Tylenchomorpha</taxon>
        <taxon>Tylenchoidea</taxon>
        <taxon>Heteroderidae</taxon>
        <taxon>Heteroderinae</taxon>
        <taxon>Globodera</taxon>
    </lineage>
</organism>
<dbReference type="AlphaFoldDB" id="A0A914HG42"/>
<protein>
    <submittedName>
        <fullName evidence="2">Uncharacterized protein</fullName>
    </submittedName>
</protein>
<name>A0A914HG42_GLORO</name>
<accession>A0A914HG42</accession>
<proteinExistence type="predicted"/>